<dbReference type="Proteomes" id="UP001151760">
    <property type="component" value="Unassembled WGS sequence"/>
</dbReference>
<dbReference type="EMBL" id="BQNB010008579">
    <property type="protein sequence ID" value="GJS51353.1"/>
    <property type="molecule type" value="Genomic_DNA"/>
</dbReference>
<evidence type="ECO:0000259" key="1">
    <source>
        <dbReference type="Pfam" id="PF13966"/>
    </source>
</evidence>
<organism evidence="2 3">
    <name type="scientific">Tanacetum coccineum</name>
    <dbReference type="NCBI Taxonomy" id="301880"/>
    <lineage>
        <taxon>Eukaryota</taxon>
        <taxon>Viridiplantae</taxon>
        <taxon>Streptophyta</taxon>
        <taxon>Embryophyta</taxon>
        <taxon>Tracheophyta</taxon>
        <taxon>Spermatophyta</taxon>
        <taxon>Magnoliopsida</taxon>
        <taxon>eudicotyledons</taxon>
        <taxon>Gunneridae</taxon>
        <taxon>Pentapetalae</taxon>
        <taxon>asterids</taxon>
        <taxon>campanulids</taxon>
        <taxon>Asterales</taxon>
        <taxon>Asteraceae</taxon>
        <taxon>Asteroideae</taxon>
        <taxon>Anthemideae</taxon>
        <taxon>Anthemidinae</taxon>
        <taxon>Tanacetum</taxon>
    </lineage>
</organism>
<dbReference type="Pfam" id="PF13966">
    <property type="entry name" value="zf-RVT"/>
    <property type="match status" value="1"/>
</dbReference>
<dbReference type="PANTHER" id="PTHR36617">
    <property type="entry name" value="PROTEIN, PUTATIVE-RELATED"/>
    <property type="match status" value="1"/>
</dbReference>
<evidence type="ECO:0000313" key="2">
    <source>
        <dbReference type="EMBL" id="GJS51353.1"/>
    </source>
</evidence>
<comment type="caution">
    <text evidence="2">The sequence shown here is derived from an EMBL/GenBank/DDBJ whole genome shotgun (WGS) entry which is preliminary data.</text>
</comment>
<keyword evidence="2" id="KW-0695">RNA-directed DNA polymerase</keyword>
<dbReference type="InterPro" id="IPR026960">
    <property type="entry name" value="RVT-Znf"/>
</dbReference>
<protein>
    <submittedName>
        <fullName evidence="2">RNA-directed DNA polymerase, eukaryota, reverse transcriptase zinc-binding domain protein</fullName>
    </submittedName>
</protein>
<dbReference type="GO" id="GO:0003964">
    <property type="term" value="F:RNA-directed DNA polymerase activity"/>
    <property type="evidence" value="ECO:0007669"/>
    <property type="project" value="UniProtKB-KW"/>
</dbReference>
<name>A0ABQ4WEU2_9ASTR</name>
<keyword evidence="3" id="KW-1185">Reference proteome</keyword>
<gene>
    <name evidence="2" type="ORF">Tco_0624715</name>
</gene>
<keyword evidence="2" id="KW-0548">Nucleotidyltransferase</keyword>
<feature type="domain" description="Reverse transcriptase zinc-binding" evidence="1">
    <location>
        <begin position="137"/>
        <end position="218"/>
    </location>
</feature>
<evidence type="ECO:0000313" key="3">
    <source>
        <dbReference type="Proteomes" id="UP001151760"/>
    </source>
</evidence>
<accession>A0ABQ4WEU2</accession>
<reference evidence="2" key="2">
    <citation type="submission" date="2022-01" db="EMBL/GenBank/DDBJ databases">
        <authorList>
            <person name="Yamashiro T."/>
            <person name="Shiraishi A."/>
            <person name="Satake H."/>
            <person name="Nakayama K."/>
        </authorList>
    </citation>
    <scope>NUCLEOTIDE SEQUENCE</scope>
</reference>
<keyword evidence="2" id="KW-0808">Transferase</keyword>
<sequence length="263" mass="30230">MKIDIHFPLIFKNKIGNGCDTRFWLDNWVGGPALKETFPRLFRLEANPSCLVSERAPLFHPLISVPTGIGPQQNIGHDTLNGLVFNWSWTRPIRTLTEFQELSDLHSLVVRLRLDLVPDTWECLADDTRDFSVKGMRAYISHKEHNPHSSDIPIRWNKILPLKINIFTWRTSHKRLPTRSNLDSRGIDLHSIRCSICDEAIESEEHLFVKCDVAKDTWKGVIDWWQINNITIATLEDVITLADTALVLGNLKIFFDVVVQTTL</sequence>
<proteinExistence type="predicted"/>
<reference evidence="2" key="1">
    <citation type="journal article" date="2022" name="Int. J. Mol. Sci.">
        <title>Draft Genome of Tanacetum Coccineum: Genomic Comparison of Closely Related Tanacetum-Family Plants.</title>
        <authorList>
            <person name="Yamashiro T."/>
            <person name="Shiraishi A."/>
            <person name="Nakayama K."/>
            <person name="Satake H."/>
        </authorList>
    </citation>
    <scope>NUCLEOTIDE SEQUENCE</scope>
</reference>
<dbReference type="PANTHER" id="PTHR36617:SF5">
    <property type="entry name" value="OS05G0421675 PROTEIN"/>
    <property type="match status" value="1"/>
</dbReference>